<dbReference type="SUPFAM" id="SSF48498">
    <property type="entry name" value="Tetracyclin repressor-like, C-terminal domain"/>
    <property type="match status" value="1"/>
</dbReference>
<dbReference type="RefSeq" id="WP_037198375.1">
    <property type="nucleotide sequence ID" value="NZ_FMAF01000031.1"/>
</dbReference>
<dbReference type="PROSITE" id="PS50977">
    <property type="entry name" value="HTH_TETR_2"/>
    <property type="match status" value="1"/>
</dbReference>
<dbReference type="AlphaFoldDB" id="A0A1C3XC30"/>
<name>A0A1C3XC30_9HYPH</name>
<dbReference type="SUPFAM" id="SSF46689">
    <property type="entry name" value="Homeodomain-like"/>
    <property type="match status" value="1"/>
</dbReference>
<keyword evidence="1" id="KW-0805">Transcription regulation</keyword>
<gene>
    <name evidence="6" type="ORF">GA0061101_13151</name>
</gene>
<dbReference type="InterPro" id="IPR009057">
    <property type="entry name" value="Homeodomain-like_sf"/>
</dbReference>
<protein>
    <submittedName>
        <fullName evidence="6">Transcriptional regulator, TetR family</fullName>
    </submittedName>
</protein>
<keyword evidence="3" id="KW-0804">Transcription</keyword>
<dbReference type="GO" id="GO:0003677">
    <property type="term" value="F:DNA binding"/>
    <property type="evidence" value="ECO:0007669"/>
    <property type="project" value="UniProtKB-UniRule"/>
</dbReference>
<dbReference type="Gene3D" id="1.10.357.10">
    <property type="entry name" value="Tetracycline Repressor, domain 2"/>
    <property type="match status" value="1"/>
</dbReference>
<evidence type="ECO:0000259" key="5">
    <source>
        <dbReference type="PROSITE" id="PS50977"/>
    </source>
</evidence>
<evidence type="ECO:0000256" key="3">
    <source>
        <dbReference type="ARBA" id="ARBA00023163"/>
    </source>
</evidence>
<evidence type="ECO:0000256" key="4">
    <source>
        <dbReference type="PROSITE-ProRule" id="PRU00335"/>
    </source>
</evidence>
<keyword evidence="2 4" id="KW-0238">DNA-binding</keyword>
<sequence>MFQNAVKPRGRPRSFDERGALEKATKVFRSKGYDGVTIDDLVEGMGVGRPSLYSIFGDKRTLFLRALRAYAETKGAGAAKALFSPPVLRDSIAGFLRNAVETATEEGSAPGCLLICVAPLVNDTEVRQFVQDAVAAAAALVERRFCDAINAGEVRSDFPVAARASQVLDLGRGLTMRAQMGTSRRELLKDAEEAADLVLLPRGGNAAPGH</sequence>
<dbReference type="InterPro" id="IPR001647">
    <property type="entry name" value="HTH_TetR"/>
</dbReference>
<proteinExistence type="predicted"/>
<accession>A0A1C3XC30</accession>
<dbReference type="PANTHER" id="PTHR47506">
    <property type="entry name" value="TRANSCRIPTIONAL REGULATORY PROTEIN"/>
    <property type="match status" value="1"/>
</dbReference>
<dbReference type="Pfam" id="PF00440">
    <property type="entry name" value="TetR_N"/>
    <property type="match status" value="1"/>
</dbReference>
<dbReference type="InterPro" id="IPR036271">
    <property type="entry name" value="Tet_transcr_reg_TetR-rel_C_sf"/>
</dbReference>
<dbReference type="PANTHER" id="PTHR47506:SF1">
    <property type="entry name" value="HTH-TYPE TRANSCRIPTIONAL REGULATOR YJDC"/>
    <property type="match status" value="1"/>
</dbReference>
<feature type="DNA-binding region" description="H-T-H motif" evidence="4">
    <location>
        <begin position="37"/>
        <end position="56"/>
    </location>
</feature>
<dbReference type="Proteomes" id="UP000199205">
    <property type="component" value="Unassembled WGS sequence"/>
</dbReference>
<dbReference type="Gene3D" id="1.10.10.60">
    <property type="entry name" value="Homeodomain-like"/>
    <property type="match status" value="1"/>
</dbReference>
<reference evidence="6 7" key="1">
    <citation type="submission" date="2016-08" db="EMBL/GenBank/DDBJ databases">
        <authorList>
            <person name="Seilhamer J.J."/>
        </authorList>
    </citation>
    <scope>NUCLEOTIDE SEQUENCE [LARGE SCALE GENOMIC DNA]</scope>
    <source>
        <strain evidence="6 7">P1-7</strain>
    </source>
</reference>
<feature type="domain" description="HTH tetR-type" evidence="5">
    <location>
        <begin position="14"/>
        <end position="74"/>
    </location>
</feature>
<evidence type="ECO:0000313" key="6">
    <source>
        <dbReference type="EMBL" id="SCB49842.1"/>
    </source>
</evidence>
<dbReference type="EMBL" id="FMAF01000031">
    <property type="protein sequence ID" value="SCB49842.1"/>
    <property type="molecule type" value="Genomic_DNA"/>
</dbReference>
<evidence type="ECO:0000256" key="1">
    <source>
        <dbReference type="ARBA" id="ARBA00023015"/>
    </source>
</evidence>
<dbReference type="OrthoDB" id="9795242at2"/>
<evidence type="ECO:0000256" key="2">
    <source>
        <dbReference type="ARBA" id="ARBA00023125"/>
    </source>
</evidence>
<evidence type="ECO:0000313" key="7">
    <source>
        <dbReference type="Proteomes" id="UP000199205"/>
    </source>
</evidence>
<organism evidence="6 7">
    <name type="scientific">Rhizobium lusitanum</name>
    <dbReference type="NCBI Taxonomy" id="293958"/>
    <lineage>
        <taxon>Bacteria</taxon>
        <taxon>Pseudomonadati</taxon>
        <taxon>Pseudomonadota</taxon>
        <taxon>Alphaproteobacteria</taxon>
        <taxon>Hyphomicrobiales</taxon>
        <taxon>Rhizobiaceae</taxon>
        <taxon>Rhizobium/Agrobacterium group</taxon>
        <taxon>Rhizobium</taxon>
    </lineage>
</organism>